<feature type="domain" description="Fungal-type protein kinase" evidence="1">
    <location>
        <begin position="200"/>
        <end position="531"/>
    </location>
</feature>
<dbReference type="OrthoDB" id="2747778at2759"/>
<proteinExistence type="predicted"/>
<name>A0A8H7Y4Y7_PSICU</name>
<gene>
    <name evidence="2" type="ORF">JR316_000338</name>
</gene>
<accession>A0A8H7Y4Y7</accession>
<protein>
    <recommendedName>
        <fullName evidence="1">Fungal-type protein kinase domain-containing protein</fullName>
    </recommendedName>
</protein>
<dbReference type="InterPro" id="IPR040976">
    <property type="entry name" value="Pkinase_fungal"/>
</dbReference>
<dbReference type="PANTHER" id="PTHR38248">
    <property type="entry name" value="FUNK1 6"/>
    <property type="match status" value="1"/>
</dbReference>
<evidence type="ECO:0000313" key="2">
    <source>
        <dbReference type="EMBL" id="KAG5173681.1"/>
    </source>
</evidence>
<evidence type="ECO:0000259" key="1">
    <source>
        <dbReference type="Pfam" id="PF17667"/>
    </source>
</evidence>
<organism evidence="2">
    <name type="scientific">Psilocybe cubensis</name>
    <name type="common">Psychedelic mushroom</name>
    <name type="synonym">Stropharia cubensis</name>
    <dbReference type="NCBI Taxonomy" id="181762"/>
    <lineage>
        <taxon>Eukaryota</taxon>
        <taxon>Fungi</taxon>
        <taxon>Dikarya</taxon>
        <taxon>Basidiomycota</taxon>
        <taxon>Agaricomycotina</taxon>
        <taxon>Agaricomycetes</taxon>
        <taxon>Agaricomycetidae</taxon>
        <taxon>Agaricales</taxon>
        <taxon>Agaricineae</taxon>
        <taxon>Strophariaceae</taxon>
        <taxon>Psilocybe</taxon>
    </lineage>
</organism>
<reference evidence="2" key="1">
    <citation type="submission" date="2021-02" db="EMBL/GenBank/DDBJ databases">
        <title>Psilocybe cubensis genome.</title>
        <authorList>
            <person name="Mckernan K.J."/>
            <person name="Crawford S."/>
            <person name="Trippe A."/>
            <person name="Kane L.T."/>
            <person name="Mclaughlin S."/>
        </authorList>
    </citation>
    <scope>NUCLEOTIDE SEQUENCE [LARGE SCALE GENOMIC DNA]</scope>
    <source>
        <strain evidence="2">MGC-MH-2018</strain>
    </source>
</reference>
<dbReference type="AlphaFoldDB" id="A0A8H7Y4Y7"/>
<sequence length="706" mass="80250">MLEPSKTISANSQDTWSHQTIQKEKLMSSERLLSRYLRFSNISKESLAEIHRNVKNVRDDLRYHSFWDDTWGRRVFRGKVASLEEIQGFLYASPLWDKKTERWRYIPHEPDSEQDLHIPFVELISTVLGYFGDFENRSVHLTHKDIVFDPTTSEEQELFKLVPDITIMGTGANFSSSGTPGSGILSSAYVNCVSPIEVSTSQRTSQDFEHYLVQMGHYARQCFIEQDNRKFVYTLLLNERYVHICTFDRSGSHSSSAIDIHLKPRLLVRLILGICSPNDSVVGFDTDVFWNTDKTRRFIATVDQNEEQVCYELVDTRPVFSSRSLRGVGTRFWSAKDANGKKLLIKDSWHTKGNIPEEGFLEAAEEFVAVGSMVASQQGDLVSSIRDFARDAIPSHPENVFWDRVFSRTTFEDGSTLLCKISTSRDFLLNVRNVIEGNQSLWEGGLLYRRVNLNNFIVGEKENPAGEPGMIDMNLSFWLNRSTSLLGVQVRAGSPAFLSINELMNGDQEKGFNKHDHIDDIESIFYALCWVTIGNVNLQDEVSPFPSCLNDWGDSDLKIAAYSKQAVLLLDEFLPARQVTSFFGPVFQHLLRQIHTFLRPRIARKLISANFDIVQPVISTAVVDYATILGFIDEALEELCILDERRPEMVQPQVDTSYVSATVVSTSRKRSALELGRFSEARAIGKKRPKIYANGSPSSLPQQRRC</sequence>
<comment type="caution">
    <text evidence="2">The sequence shown here is derived from an EMBL/GenBank/DDBJ whole genome shotgun (WGS) entry which is preliminary data.</text>
</comment>
<dbReference type="EMBL" id="JAFIQS010000001">
    <property type="protein sequence ID" value="KAG5173681.1"/>
    <property type="molecule type" value="Genomic_DNA"/>
</dbReference>
<dbReference type="Pfam" id="PF17667">
    <property type="entry name" value="Pkinase_fungal"/>
    <property type="match status" value="1"/>
</dbReference>
<dbReference type="PANTHER" id="PTHR38248:SF2">
    <property type="entry name" value="FUNK1 11"/>
    <property type="match status" value="1"/>
</dbReference>